<keyword evidence="1" id="KW-0472">Membrane</keyword>
<dbReference type="InterPro" id="IPR055301">
    <property type="entry name" value="Lea14-like_2"/>
</dbReference>
<protein>
    <recommendedName>
        <fullName evidence="4">Late embryogenesis abundant protein LEA-2 subgroup domain-containing protein</fullName>
    </recommendedName>
</protein>
<evidence type="ECO:0008006" key="4">
    <source>
        <dbReference type="Google" id="ProtNLM"/>
    </source>
</evidence>
<name>A0AAP0S9S8_LIQFO</name>
<gene>
    <name evidence="2" type="ORF">L1049_020393</name>
</gene>
<dbReference type="EMBL" id="JBBPBK010000001">
    <property type="protein sequence ID" value="KAK9292423.1"/>
    <property type="molecule type" value="Genomic_DNA"/>
</dbReference>
<keyword evidence="1" id="KW-1133">Transmembrane helix</keyword>
<proteinExistence type="predicted"/>
<organism evidence="2 3">
    <name type="scientific">Liquidambar formosana</name>
    <name type="common">Formosan gum</name>
    <dbReference type="NCBI Taxonomy" id="63359"/>
    <lineage>
        <taxon>Eukaryota</taxon>
        <taxon>Viridiplantae</taxon>
        <taxon>Streptophyta</taxon>
        <taxon>Embryophyta</taxon>
        <taxon>Tracheophyta</taxon>
        <taxon>Spermatophyta</taxon>
        <taxon>Magnoliopsida</taxon>
        <taxon>eudicotyledons</taxon>
        <taxon>Gunneridae</taxon>
        <taxon>Pentapetalae</taxon>
        <taxon>Saxifragales</taxon>
        <taxon>Altingiaceae</taxon>
        <taxon>Liquidambar</taxon>
    </lineage>
</organism>
<reference evidence="2 3" key="1">
    <citation type="journal article" date="2024" name="Plant J.">
        <title>Genome sequences and population genomics reveal climatic adaptation and genomic divergence between two closely related sweetgum species.</title>
        <authorList>
            <person name="Xu W.Q."/>
            <person name="Ren C.Q."/>
            <person name="Zhang X.Y."/>
            <person name="Comes H.P."/>
            <person name="Liu X.H."/>
            <person name="Li Y.G."/>
            <person name="Kettle C.J."/>
            <person name="Jalonen R."/>
            <person name="Gaisberger H."/>
            <person name="Ma Y.Z."/>
            <person name="Qiu Y.X."/>
        </authorList>
    </citation>
    <scope>NUCLEOTIDE SEQUENCE [LARGE SCALE GENOMIC DNA]</scope>
    <source>
        <strain evidence="2">Hangzhou</strain>
    </source>
</reference>
<feature type="transmembrane region" description="Helical" evidence="1">
    <location>
        <begin position="37"/>
        <end position="60"/>
    </location>
</feature>
<evidence type="ECO:0000256" key="1">
    <source>
        <dbReference type="SAM" id="Phobius"/>
    </source>
</evidence>
<evidence type="ECO:0000313" key="3">
    <source>
        <dbReference type="Proteomes" id="UP001415857"/>
    </source>
</evidence>
<dbReference type="Gene3D" id="2.60.40.1820">
    <property type="match status" value="1"/>
</dbReference>
<dbReference type="AlphaFoldDB" id="A0AAP0S9S8"/>
<keyword evidence="3" id="KW-1185">Reference proteome</keyword>
<sequence length="210" mass="23284">MAEKIPPQFYPLEPSRSDVETPMEQSKEFRRKKRIKCLAYVAAFVVFQTIVILIFSLTVMRVRTPKFRLRSVTIEDLTVGSSNSPSFNMRFNAQVTVKNMNFGSFKFDNSTITFAYGGASVGEAAIMKGKARFLSTKKMNVAANAALENPPSNSNLGSDINAGMVTLSSHSRLSGKVNLMMVFKKKKSVDLNCTMTVNLANKDVQDINCD</sequence>
<dbReference type="PANTHER" id="PTHR31852">
    <property type="entry name" value="LATE EMBRYOGENESIS ABUNDANT (LEA) HYDROXYPROLINE-RICH GLYCOPROTEIN FAMILY"/>
    <property type="match status" value="1"/>
</dbReference>
<accession>A0AAP0S9S8</accession>
<keyword evidence="1" id="KW-0812">Transmembrane</keyword>
<dbReference type="Proteomes" id="UP001415857">
    <property type="component" value="Unassembled WGS sequence"/>
</dbReference>
<comment type="caution">
    <text evidence="2">The sequence shown here is derived from an EMBL/GenBank/DDBJ whole genome shotgun (WGS) entry which is preliminary data.</text>
</comment>
<evidence type="ECO:0000313" key="2">
    <source>
        <dbReference type="EMBL" id="KAK9292423.1"/>
    </source>
</evidence>